<comment type="caution">
    <text evidence="1">The sequence shown here is derived from an EMBL/GenBank/DDBJ whole genome shotgun (WGS) entry which is preliminary data.</text>
</comment>
<dbReference type="Proteomes" id="UP000789405">
    <property type="component" value="Unassembled WGS sequence"/>
</dbReference>
<sequence>YPFINILPEPELVNTIEQSIVLTDNTDTEYEPNCQNIEENT</sequence>
<reference evidence="1" key="1">
    <citation type="submission" date="2021-06" db="EMBL/GenBank/DDBJ databases">
        <authorList>
            <person name="Kallberg Y."/>
            <person name="Tangrot J."/>
            <person name="Rosling A."/>
        </authorList>
    </citation>
    <scope>NUCLEOTIDE SEQUENCE</scope>
    <source>
        <strain evidence="1">MA453B</strain>
    </source>
</reference>
<organism evidence="1 2">
    <name type="scientific">Dentiscutata erythropus</name>
    <dbReference type="NCBI Taxonomy" id="1348616"/>
    <lineage>
        <taxon>Eukaryota</taxon>
        <taxon>Fungi</taxon>
        <taxon>Fungi incertae sedis</taxon>
        <taxon>Mucoromycota</taxon>
        <taxon>Glomeromycotina</taxon>
        <taxon>Glomeromycetes</taxon>
        <taxon>Diversisporales</taxon>
        <taxon>Gigasporaceae</taxon>
        <taxon>Dentiscutata</taxon>
    </lineage>
</organism>
<evidence type="ECO:0000313" key="2">
    <source>
        <dbReference type="Proteomes" id="UP000789405"/>
    </source>
</evidence>
<proteinExistence type="predicted"/>
<keyword evidence="2" id="KW-1185">Reference proteome</keyword>
<accession>A0A9N9JYC1</accession>
<evidence type="ECO:0000313" key="1">
    <source>
        <dbReference type="EMBL" id="CAG8801776.1"/>
    </source>
</evidence>
<name>A0A9N9JYC1_9GLOM</name>
<dbReference type="AlphaFoldDB" id="A0A9N9JYC1"/>
<feature type="non-terminal residue" evidence="1">
    <location>
        <position position="1"/>
    </location>
</feature>
<protein>
    <submittedName>
        <fullName evidence="1">9971_t:CDS:1</fullName>
    </submittedName>
</protein>
<dbReference type="EMBL" id="CAJVPY010036236">
    <property type="protein sequence ID" value="CAG8801776.1"/>
    <property type="molecule type" value="Genomic_DNA"/>
</dbReference>
<gene>
    <name evidence="1" type="ORF">DERYTH_LOCUS23528</name>
</gene>